<dbReference type="AlphaFoldDB" id="A0A830FFD7"/>
<sequence>MEFESVGGRRGGAGEGCDGDRRREEQACSPRVERRLPSEVGRVRDERAVRGASVKSAFESGVG</sequence>
<dbReference type="EMBL" id="BMPG01000001">
    <property type="protein sequence ID" value="GGL49662.1"/>
    <property type="molecule type" value="Genomic_DNA"/>
</dbReference>
<evidence type="ECO:0000313" key="2">
    <source>
        <dbReference type="EMBL" id="GGL49662.1"/>
    </source>
</evidence>
<feature type="region of interest" description="Disordered" evidence="1">
    <location>
        <begin position="1"/>
        <end position="33"/>
    </location>
</feature>
<evidence type="ECO:0000313" key="3">
    <source>
        <dbReference type="Proteomes" id="UP000607197"/>
    </source>
</evidence>
<dbReference type="Proteomes" id="UP000607197">
    <property type="component" value="Unassembled WGS sequence"/>
</dbReference>
<feature type="compositionally biased region" description="Basic and acidic residues" evidence="1">
    <location>
        <begin position="18"/>
        <end position="33"/>
    </location>
</feature>
<reference evidence="2" key="2">
    <citation type="submission" date="2020-09" db="EMBL/GenBank/DDBJ databases">
        <authorList>
            <person name="Sun Q."/>
            <person name="Ohkuma M."/>
        </authorList>
    </citation>
    <scope>NUCLEOTIDE SEQUENCE</scope>
    <source>
        <strain evidence="2">JCM 19596</strain>
    </source>
</reference>
<organism evidence="2 3">
    <name type="scientific">Halocalculus aciditolerans</name>
    <dbReference type="NCBI Taxonomy" id="1383812"/>
    <lineage>
        <taxon>Archaea</taxon>
        <taxon>Methanobacteriati</taxon>
        <taxon>Methanobacteriota</taxon>
        <taxon>Stenosarchaea group</taxon>
        <taxon>Halobacteria</taxon>
        <taxon>Halobacteriales</taxon>
        <taxon>Halobacteriaceae</taxon>
        <taxon>Halocalculus</taxon>
    </lineage>
</organism>
<evidence type="ECO:0000256" key="1">
    <source>
        <dbReference type="SAM" id="MobiDB-lite"/>
    </source>
</evidence>
<comment type="caution">
    <text evidence="2">The sequence shown here is derived from an EMBL/GenBank/DDBJ whole genome shotgun (WGS) entry which is preliminary data.</text>
</comment>
<accession>A0A830FFD7</accession>
<gene>
    <name evidence="2" type="ORF">GCM10009039_04750</name>
</gene>
<reference evidence="2" key="1">
    <citation type="journal article" date="2014" name="Int. J. Syst. Evol. Microbiol.">
        <title>Complete genome sequence of Corynebacterium casei LMG S-19264T (=DSM 44701T), isolated from a smear-ripened cheese.</title>
        <authorList>
            <consortium name="US DOE Joint Genome Institute (JGI-PGF)"/>
            <person name="Walter F."/>
            <person name="Albersmeier A."/>
            <person name="Kalinowski J."/>
            <person name="Ruckert C."/>
        </authorList>
    </citation>
    <scope>NUCLEOTIDE SEQUENCE</scope>
    <source>
        <strain evidence="2">JCM 19596</strain>
    </source>
</reference>
<keyword evidence="3" id="KW-1185">Reference proteome</keyword>
<protein>
    <submittedName>
        <fullName evidence="2">Uncharacterized protein</fullName>
    </submittedName>
</protein>
<proteinExistence type="predicted"/>
<name>A0A830FFD7_9EURY</name>